<feature type="domain" description="Rubisco accumulation factor 1 alpha-helical" evidence="8">
    <location>
        <begin position="83"/>
        <end position="188"/>
    </location>
</feature>
<comment type="caution">
    <text evidence="10">The sequence shown here is derived from an EMBL/GenBank/DDBJ whole genome shotgun (WGS) entry which is preliminary data.</text>
</comment>
<dbReference type="InterPro" id="IPR041358">
    <property type="entry name" value="Raf1_N"/>
</dbReference>
<dbReference type="HAMAP" id="MF_00856">
    <property type="entry name" value="Raf1"/>
    <property type="match status" value="1"/>
</dbReference>
<dbReference type="InterPro" id="IPR040858">
    <property type="entry name" value="Raf1_C"/>
</dbReference>
<proteinExistence type="inferred from homology"/>
<comment type="subcellular location">
    <subcellularLocation>
        <location evidence="6">Cytoplasm</location>
    </subcellularLocation>
</comment>
<keyword evidence="2 6" id="KW-0602">Photosynthesis</keyword>
<comment type="subunit">
    <text evidence="6">Homodimer. Forms an RbcL(8)-Raf1(8) complex. Forms complexes of many stoichiometries with RbcL with and without RbcS. RbcX and Raf1 can bind simultaneously to RbcL.</text>
</comment>
<evidence type="ECO:0000259" key="8">
    <source>
        <dbReference type="Pfam" id="PF18578"/>
    </source>
</evidence>
<feature type="region of interest" description="N-terminal alpha-helix" evidence="6">
    <location>
        <begin position="9"/>
        <end position="190"/>
    </location>
</feature>
<dbReference type="Pfam" id="PF18087">
    <property type="entry name" value="RuBisCo_chap_C"/>
    <property type="match status" value="1"/>
</dbReference>
<protein>
    <recommendedName>
        <fullName evidence="5 6">RuBisCO accumulation factor 1</fullName>
    </recommendedName>
</protein>
<evidence type="ECO:0000256" key="5">
    <source>
        <dbReference type="ARBA" id="ARBA00023859"/>
    </source>
</evidence>
<dbReference type="InterPro" id="IPR037494">
    <property type="entry name" value="RAF1"/>
</dbReference>
<evidence type="ECO:0000259" key="9">
    <source>
        <dbReference type="Pfam" id="PF18579"/>
    </source>
</evidence>
<evidence type="ECO:0000256" key="2">
    <source>
        <dbReference type="ARBA" id="ARBA00022531"/>
    </source>
</evidence>
<organism evidence="10 11">
    <name type="scientific">Phormidium tenue FACHB-1050</name>
    <dbReference type="NCBI Taxonomy" id="2692857"/>
    <lineage>
        <taxon>Bacteria</taxon>
        <taxon>Bacillati</taxon>
        <taxon>Cyanobacteriota</taxon>
        <taxon>Cyanophyceae</taxon>
        <taxon>Oscillatoriophycideae</taxon>
        <taxon>Oscillatoriales</taxon>
        <taxon>Oscillatoriaceae</taxon>
        <taxon>Phormidium</taxon>
    </lineage>
</organism>
<feature type="domain" description="Rubisco accumulation factor 1 helix turn helix" evidence="9">
    <location>
        <begin position="11"/>
        <end position="70"/>
    </location>
</feature>
<evidence type="ECO:0000313" key="10">
    <source>
        <dbReference type="EMBL" id="MBD2319384.1"/>
    </source>
</evidence>
<dbReference type="PANTHER" id="PTHR35299:SF6">
    <property type="entry name" value="RUBISCO ACCUMULATION FACTOR 1"/>
    <property type="match status" value="1"/>
</dbReference>
<evidence type="ECO:0000256" key="1">
    <source>
        <dbReference type="ARBA" id="ARBA00022490"/>
    </source>
</evidence>
<dbReference type="EMBL" id="JACJQY010000049">
    <property type="protein sequence ID" value="MBD2319384.1"/>
    <property type="molecule type" value="Genomic_DNA"/>
</dbReference>
<reference evidence="10 11" key="1">
    <citation type="journal article" date="2020" name="ISME J.">
        <title>Comparative genomics reveals insights into cyanobacterial evolution and habitat adaptation.</title>
        <authorList>
            <person name="Chen M.Y."/>
            <person name="Teng W.K."/>
            <person name="Zhao L."/>
            <person name="Hu C.X."/>
            <person name="Zhou Y.K."/>
            <person name="Han B.P."/>
            <person name="Song L.R."/>
            <person name="Shu W.S."/>
        </authorList>
    </citation>
    <scope>NUCLEOTIDE SEQUENCE [LARGE SCALE GENOMIC DNA]</scope>
    <source>
        <strain evidence="10 11">FACHB-1050</strain>
    </source>
</reference>
<keyword evidence="3 6" id="KW-0143">Chaperone</keyword>
<name>A0ABR8CFG0_9CYAN</name>
<dbReference type="Pfam" id="PF18579">
    <property type="entry name" value="Raf1_HTH"/>
    <property type="match status" value="1"/>
</dbReference>
<keyword evidence="4 6" id="KW-0120">Carbon dioxide fixation</keyword>
<feature type="domain" description="Rubisco accumulation factor 1 C-terminal" evidence="7">
    <location>
        <begin position="202"/>
        <end position="348"/>
    </location>
</feature>
<comment type="caution">
    <text evidence="6">Lacks conserved residue(s) required for the propagation of feature annotation.</text>
</comment>
<evidence type="ECO:0000259" key="7">
    <source>
        <dbReference type="Pfam" id="PF18087"/>
    </source>
</evidence>
<dbReference type="InterPro" id="IPR046382">
    <property type="entry name" value="Raf1_cyn"/>
</dbReference>
<gene>
    <name evidence="6" type="primary">raf1</name>
    <name evidence="10" type="ORF">H6G05_21400</name>
</gene>
<dbReference type="Proteomes" id="UP000618445">
    <property type="component" value="Unassembled WGS sequence"/>
</dbReference>
<dbReference type="Pfam" id="PF18578">
    <property type="entry name" value="Raf1_N"/>
    <property type="match status" value="1"/>
</dbReference>
<comment type="similarity">
    <text evidence="6">Belongs to the RAF family.</text>
</comment>
<sequence length="363" mass="40315">MPTPVATLPTDSEGLLKLLRHKEGTWVQWGIACQMLQKMGENSLAIFENTGFEPIQQNQIVVASQVYASLQAGNAADIVLAHFEQKGSDILNELRVLNQSERVAMATFALEKNLDVLEAKDVVKAIKEASNVANLPEGFTRHPGDAVVLQILKAAQGKIDPQERTRLIARGLRFAHSEKARAAIERLLMEMSAPAKKKAPNLPNFRYDAEDSIPRILPVVGTLPLSIDVFKSSPKAEELAPFGIVQSSVESTWATLPGWFVVHEAEDGVVVCCNTDTLQAAINQEVLSAVRDRAEDILVLVDRSQREWDENSYFAIAGEDGNLEFAWFELPPEVELLGKITLTLRPKRFFDEAASQDRWQFEE</sequence>
<dbReference type="PANTHER" id="PTHR35299">
    <property type="entry name" value="RUBISCO ACCUMULATION FACTOR 1"/>
    <property type="match status" value="1"/>
</dbReference>
<comment type="domain">
    <text evidence="6">Has 3 domains, the N-terminal alpha-helical domain, an extended flexible linker and the C-terminal beta-sheet domain. The 2 C-terminal beta-sheet domains are swapped and pack against each other to form the dimer interface.</text>
</comment>
<comment type="function">
    <text evidence="6">A major RuBisCO chaperone. Acts after GroEL-GroES chaperonin to fold and/or assemble the large subunit of RuBisCO (ccbL, rbcL). Cooperates with RbcX in RbcL folding, plays the major role in assembly of dimers into RbcL(8)-Raf1(8) intermediate complexes. RbcS replaces Raf1, leading to holoenzyme formation.</text>
</comment>
<dbReference type="RefSeq" id="WP_190581322.1">
    <property type="nucleotide sequence ID" value="NZ_CAWPQU010000044.1"/>
</dbReference>
<keyword evidence="11" id="KW-1185">Reference proteome</keyword>
<evidence type="ECO:0000256" key="6">
    <source>
        <dbReference type="HAMAP-Rule" id="MF_00856"/>
    </source>
</evidence>
<keyword evidence="1 6" id="KW-0963">Cytoplasm</keyword>
<evidence type="ECO:0000256" key="4">
    <source>
        <dbReference type="ARBA" id="ARBA00023300"/>
    </source>
</evidence>
<dbReference type="InterPro" id="IPR040781">
    <property type="entry name" value="Raf1_HTH"/>
</dbReference>
<evidence type="ECO:0000256" key="3">
    <source>
        <dbReference type="ARBA" id="ARBA00023186"/>
    </source>
</evidence>
<accession>A0ABR8CFG0</accession>
<evidence type="ECO:0000313" key="11">
    <source>
        <dbReference type="Proteomes" id="UP000618445"/>
    </source>
</evidence>